<evidence type="ECO:0000313" key="8">
    <source>
        <dbReference type="EMBL" id="CAD7412084.1"/>
    </source>
</evidence>
<dbReference type="InterPro" id="IPR013818">
    <property type="entry name" value="Lipase"/>
</dbReference>
<dbReference type="InterPro" id="IPR000734">
    <property type="entry name" value="TAG_lipase"/>
</dbReference>
<dbReference type="SUPFAM" id="SSF53474">
    <property type="entry name" value="alpha/beta-Hydrolases"/>
    <property type="match status" value="1"/>
</dbReference>
<accession>A0A7R9DCA2</accession>
<protein>
    <recommendedName>
        <fullName evidence="7">Lipase domain-containing protein</fullName>
    </recommendedName>
</protein>
<dbReference type="Gene3D" id="3.40.50.1820">
    <property type="entry name" value="alpha/beta hydrolase"/>
    <property type="match status" value="1"/>
</dbReference>
<feature type="compositionally biased region" description="Polar residues" evidence="6">
    <location>
        <begin position="271"/>
        <end position="280"/>
    </location>
</feature>
<evidence type="ECO:0000256" key="6">
    <source>
        <dbReference type="SAM" id="MobiDB-lite"/>
    </source>
</evidence>
<dbReference type="PANTHER" id="PTHR11610">
    <property type="entry name" value="LIPASE"/>
    <property type="match status" value="1"/>
</dbReference>
<comment type="subcellular location">
    <subcellularLocation>
        <location evidence="1">Secreted</location>
    </subcellularLocation>
</comment>
<dbReference type="InterPro" id="IPR029058">
    <property type="entry name" value="AB_hydrolase_fold"/>
</dbReference>
<dbReference type="GO" id="GO:0016042">
    <property type="term" value="P:lipid catabolic process"/>
    <property type="evidence" value="ECO:0007669"/>
    <property type="project" value="TreeGrafter"/>
</dbReference>
<gene>
    <name evidence="8" type="ORF">TPSB3V08_LOCUS8224</name>
</gene>
<evidence type="ECO:0000256" key="3">
    <source>
        <dbReference type="ARBA" id="ARBA00022525"/>
    </source>
</evidence>
<dbReference type="AlphaFoldDB" id="A0A7R9DCA2"/>
<sequence>MLNQTNLFLQTMLFVVRNINDGEEVVSTTPQSPPDDRLTRCYEPYGCFSTLYPWTDVNRPISNLPEEPYKINTNFCLYTRRNPHTCQVLETNNPMSVYRSNLARSDLTYFIAHGYLEGGHKPWIGRLTGELLKNREANVVVVDWSGGSNPPYTQAVANIRLVGVITALLVNQLLNMGVRPERIHFIGHSLGAHLGGYVGHNLQRQFHSKLGRITGLDPAEPHFGDTLPVVRLDYTDAEFVDIIHTDTSRFITGGKTTPIPHRQHLYLQTTPIPTDNTSTYRPHLYPQRTPIPTDNTSTHRQHYYPQTTILPTENTYTHR</sequence>
<dbReference type="EMBL" id="OD005781">
    <property type="protein sequence ID" value="CAD7412084.1"/>
    <property type="molecule type" value="Genomic_DNA"/>
</dbReference>
<proteinExistence type="inferred from homology"/>
<dbReference type="PRINTS" id="PR00821">
    <property type="entry name" value="TAGLIPASE"/>
</dbReference>
<feature type="compositionally biased region" description="Polar residues" evidence="6">
    <location>
        <begin position="290"/>
        <end position="299"/>
    </location>
</feature>
<keyword evidence="4" id="KW-1015">Disulfide bond</keyword>
<comment type="similarity">
    <text evidence="2 5">Belongs to the AB hydrolase superfamily. Lipase family.</text>
</comment>
<dbReference type="PANTHER" id="PTHR11610:SF185">
    <property type="entry name" value="LD47264P"/>
    <property type="match status" value="1"/>
</dbReference>
<evidence type="ECO:0000256" key="2">
    <source>
        <dbReference type="ARBA" id="ARBA00010701"/>
    </source>
</evidence>
<evidence type="ECO:0000256" key="5">
    <source>
        <dbReference type="RuleBase" id="RU004262"/>
    </source>
</evidence>
<dbReference type="InterPro" id="IPR002331">
    <property type="entry name" value="Lipase_panc"/>
</dbReference>
<evidence type="ECO:0000256" key="4">
    <source>
        <dbReference type="ARBA" id="ARBA00023157"/>
    </source>
</evidence>
<evidence type="ECO:0000256" key="1">
    <source>
        <dbReference type="ARBA" id="ARBA00004613"/>
    </source>
</evidence>
<feature type="domain" description="Lipase" evidence="7">
    <location>
        <begin position="41"/>
        <end position="249"/>
    </location>
</feature>
<name>A0A7R9DCA2_TIMPO</name>
<evidence type="ECO:0000259" key="7">
    <source>
        <dbReference type="Pfam" id="PF00151"/>
    </source>
</evidence>
<dbReference type="GO" id="GO:0005615">
    <property type="term" value="C:extracellular space"/>
    <property type="evidence" value="ECO:0007669"/>
    <property type="project" value="TreeGrafter"/>
</dbReference>
<keyword evidence="3" id="KW-0964">Secreted</keyword>
<reference evidence="8" key="1">
    <citation type="submission" date="2020-11" db="EMBL/GenBank/DDBJ databases">
        <authorList>
            <person name="Tran Van P."/>
        </authorList>
    </citation>
    <scope>NUCLEOTIDE SEQUENCE</scope>
</reference>
<dbReference type="GO" id="GO:0004806">
    <property type="term" value="F:triacylglycerol lipase activity"/>
    <property type="evidence" value="ECO:0007669"/>
    <property type="project" value="InterPro"/>
</dbReference>
<dbReference type="PRINTS" id="PR00823">
    <property type="entry name" value="PANCLIPASE"/>
</dbReference>
<dbReference type="Pfam" id="PF00151">
    <property type="entry name" value="Lipase"/>
    <property type="match status" value="1"/>
</dbReference>
<organism evidence="8">
    <name type="scientific">Timema poppense</name>
    <name type="common">Walking stick</name>
    <dbReference type="NCBI Taxonomy" id="170557"/>
    <lineage>
        <taxon>Eukaryota</taxon>
        <taxon>Metazoa</taxon>
        <taxon>Ecdysozoa</taxon>
        <taxon>Arthropoda</taxon>
        <taxon>Hexapoda</taxon>
        <taxon>Insecta</taxon>
        <taxon>Pterygota</taxon>
        <taxon>Neoptera</taxon>
        <taxon>Polyneoptera</taxon>
        <taxon>Phasmatodea</taxon>
        <taxon>Timematodea</taxon>
        <taxon>Timematoidea</taxon>
        <taxon>Timematidae</taxon>
        <taxon>Timema</taxon>
    </lineage>
</organism>
<feature type="region of interest" description="Disordered" evidence="6">
    <location>
        <begin position="271"/>
        <end position="299"/>
    </location>
</feature>